<proteinExistence type="predicted"/>
<sequence>MKVLLLNLPDTIPKKMFCVRFFDPLIFFEELFMLKGNFYKVIHATFVYPTTPQLLKDFVQGVSKLFAWKQAVLSQTLKF</sequence>
<gene>
    <name evidence="1" type="ORF">CU097_011211</name>
</gene>
<reference evidence="1 2" key="1">
    <citation type="journal article" date="2018" name="G3 (Bethesda)">
        <title>Phylogenetic and Phylogenomic Definition of Rhizopus Species.</title>
        <authorList>
            <person name="Gryganskyi A.P."/>
            <person name="Golan J."/>
            <person name="Dolatabadi S."/>
            <person name="Mondo S."/>
            <person name="Robb S."/>
            <person name="Idnurm A."/>
            <person name="Muszewska A."/>
            <person name="Steczkiewicz K."/>
            <person name="Masonjones S."/>
            <person name="Liao H.L."/>
            <person name="Gajdeczka M.T."/>
            <person name="Anike F."/>
            <person name="Vuek A."/>
            <person name="Anishchenko I.M."/>
            <person name="Voigt K."/>
            <person name="de Hoog G.S."/>
            <person name="Smith M.E."/>
            <person name="Heitman J."/>
            <person name="Vilgalys R."/>
            <person name="Stajich J.E."/>
        </authorList>
    </citation>
    <scope>NUCLEOTIDE SEQUENCE [LARGE SCALE GENOMIC DNA]</scope>
    <source>
        <strain evidence="1 2">CBS 357.93</strain>
    </source>
</reference>
<protein>
    <submittedName>
        <fullName evidence="1">Uncharacterized protein</fullName>
    </submittedName>
</protein>
<name>A0A367JEE8_RHIAZ</name>
<dbReference type="EMBL" id="PJQL01001495">
    <property type="protein sequence ID" value="RCH88287.1"/>
    <property type="molecule type" value="Genomic_DNA"/>
</dbReference>
<dbReference type="AlphaFoldDB" id="A0A367JEE8"/>
<accession>A0A367JEE8</accession>
<evidence type="ECO:0000313" key="1">
    <source>
        <dbReference type="EMBL" id="RCH88287.1"/>
    </source>
</evidence>
<dbReference type="Proteomes" id="UP000252139">
    <property type="component" value="Unassembled WGS sequence"/>
</dbReference>
<dbReference type="OrthoDB" id="2288930at2759"/>
<evidence type="ECO:0000313" key="2">
    <source>
        <dbReference type="Proteomes" id="UP000252139"/>
    </source>
</evidence>
<organism evidence="1 2">
    <name type="scientific">Rhizopus azygosporus</name>
    <name type="common">Rhizopus microsporus var. azygosporus</name>
    <dbReference type="NCBI Taxonomy" id="86630"/>
    <lineage>
        <taxon>Eukaryota</taxon>
        <taxon>Fungi</taxon>
        <taxon>Fungi incertae sedis</taxon>
        <taxon>Mucoromycota</taxon>
        <taxon>Mucoromycotina</taxon>
        <taxon>Mucoromycetes</taxon>
        <taxon>Mucorales</taxon>
        <taxon>Mucorineae</taxon>
        <taxon>Rhizopodaceae</taxon>
        <taxon>Rhizopus</taxon>
    </lineage>
</organism>
<comment type="caution">
    <text evidence="1">The sequence shown here is derived from an EMBL/GenBank/DDBJ whole genome shotgun (WGS) entry which is preliminary data.</text>
</comment>
<keyword evidence="2" id="KW-1185">Reference proteome</keyword>